<evidence type="ECO:0000313" key="5">
    <source>
        <dbReference type="Proteomes" id="UP000036867"/>
    </source>
</evidence>
<dbReference type="EMBL" id="LILB01000009">
    <property type="protein sequence ID" value="KOO47266.1"/>
    <property type="molecule type" value="Genomic_DNA"/>
</dbReference>
<dbReference type="InterPro" id="IPR009057">
    <property type="entry name" value="Homeodomain-like_sf"/>
</dbReference>
<dbReference type="PATRIC" id="fig|263475.3.peg.121"/>
<keyword evidence="5" id="KW-1185">Reference proteome</keyword>
<organism evidence="4 5">
    <name type="scientific">Viridibacillus arvi</name>
    <dbReference type="NCBI Taxonomy" id="263475"/>
    <lineage>
        <taxon>Bacteria</taxon>
        <taxon>Bacillati</taxon>
        <taxon>Bacillota</taxon>
        <taxon>Bacilli</taxon>
        <taxon>Bacillales</taxon>
        <taxon>Caryophanaceae</taxon>
        <taxon>Viridibacillus</taxon>
    </lineage>
</organism>
<dbReference type="SUPFAM" id="SSF46689">
    <property type="entry name" value="Homeodomain-like"/>
    <property type="match status" value="1"/>
</dbReference>
<keyword evidence="1 2" id="KW-0238">DNA-binding</keyword>
<feature type="DNA-binding region" description="H-T-H motif" evidence="2">
    <location>
        <begin position="36"/>
        <end position="55"/>
    </location>
</feature>
<reference evidence="5" key="1">
    <citation type="submission" date="2015-08" db="EMBL/GenBank/DDBJ databases">
        <title>Fjat-10028 dsm 16317.</title>
        <authorList>
            <person name="Liu B."/>
            <person name="Wang J."/>
            <person name="Zhu Y."/>
            <person name="Liu G."/>
            <person name="Chen Q."/>
            <person name="Chen Z."/>
            <person name="Lan J."/>
            <person name="Che J."/>
            <person name="Ge C."/>
            <person name="Shi H."/>
            <person name="Pan Z."/>
            <person name="Liu X."/>
        </authorList>
    </citation>
    <scope>NUCLEOTIDE SEQUENCE [LARGE SCALE GENOMIC DNA]</scope>
    <source>
        <strain evidence="5">DSM 16317</strain>
    </source>
</reference>
<dbReference type="STRING" id="263475.AMD00_21610"/>
<dbReference type="InterPro" id="IPR050624">
    <property type="entry name" value="HTH-type_Tx_Regulator"/>
</dbReference>
<dbReference type="OrthoDB" id="9810250at2"/>
<dbReference type="GeneID" id="301138700"/>
<dbReference type="PANTHER" id="PTHR43479">
    <property type="entry name" value="ACREF/ENVCD OPERON REPRESSOR-RELATED"/>
    <property type="match status" value="1"/>
</dbReference>
<dbReference type="Pfam" id="PF14278">
    <property type="entry name" value="TetR_C_8"/>
    <property type="match status" value="1"/>
</dbReference>
<evidence type="ECO:0000259" key="3">
    <source>
        <dbReference type="PROSITE" id="PS50977"/>
    </source>
</evidence>
<evidence type="ECO:0000256" key="1">
    <source>
        <dbReference type="ARBA" id="ARBA00023125"/>
    </source>
</evidence>
<dbReference type="Pfam" id="PF00440">
    <property type="entry name" value="TetR_N"/>
    <property type="match status" value="1"/>
</dbReference>
<evidence type="ECO:0000256" key="2">
    <source>
        <dbReference type="PROSITE-ProRule" id="PRU00335"/>
    </source>
</evidence>
<feature type="domain" description="HTH tetR-type" evidence="3">
    <location>
        <begin position="13"/>
        <end position="73"/>
    </location>
</feature>
<protein>
    <submittedName>
        <fullName evidence="4">TetR family transcriptional regulator</fullName>
    </submittedName>
</protein>
<dbReference type="InterPro" id="IPR039532">
    <property type="entry name" value="TetR_C_Firmicutes"/>
</dbReference>
<dbReference type="Gene3D" id="1.10.357.10">
    <property type="entry name" value="Tetracycline Repressor, domain 2"/>
    <property type="match status" value="1"/>
</dbReference>
<gene>
    <name evidence="4" type="ORF">AMD00_21610</name>
</gene>
<dbReference type="PROSITE" id="PS50977">
    <property type="entry name" value="HTH_TETR_2"/>
    <property type="match status" value="1"/>
</dbReference>
<dbReference type="Proteomes" id="UP000036867">
    <property type="component" value="Unassembled WGS sequence"/>
</dbReference>
<evidence type="ECO:0000313" key="4">
    <source>
        <dbReference type="EMBL" id="KOO47266.1"/>
    </source>
</evidence>
<sequence length="205" mass="23734">MSTKNSIVDKRIIKSKIALKESLLSLMQNKDFKAITITDIVQLADLNRGTFYKHYHYKEDLLNEVIEDVVADLIISYREPYKQVENFVIRELNSSAVKIFEHVEKHASFYTLTVKTNVLYGFQNRICIELKRLALEDLSNIYTNTNNKIDNNLLASYTSYAILGMMIEWVKAGFQHSSSYMAEQLIEILHTAPVKITYRTNPISE</sequence>
<dbReference type="AlphaFoldDB" id="A0A0M0L839"/>
<dbReference type="PANTHER" id="PTHR43479:SF7">
    <property type="entry name" value="TETR-FAMILY TRANSCRIPTIONAL REGULATOR"/>
    <property type="match status" value="1"/>
</dbReference>
<accession>A0A0M0L839</accession>
<proteinExistence type="predicted"/>
<dbReference type="InterPro" id="IPR001647">
    <property type="entry name" value="HTH_TetR"/>
</dbReference>
<name>A0A0M0L839_9BACL</name>
<dbReference type="RefSeq" id="WP_053419072.1">
    <property type="nucleotide sequence ID" value="NZ_JBNNUL010000008.1"/>
</dbReference>
<comment type="caution">
    <text evidence="4">The sequence shown here is derived from an EMBL/GenBank/DDBJ whole genome shotgun (WGS) entry which is preliminary data.</text>
</comment>
<dbReference type="GO" id="GO:0003677">
    <property type="term" value="F:DNA binding"/>
    <property type="evidence" value="ECO:0007669"/>
    <property type="project" value="UniProtKB-UniRule"/>
</dbReference>